<evidence type="ECO:0000313" key="4">
    <source>
        <dbReference type="Proteomes" id="UP001219537"/>
    </source>
</evidence>
<feature type="region of interest" description="Disordered" evidence="1">
    <location>
        <begin position="225"/>
        <end position="247"/>
    </location>
</feature>
<dbReference type="RefSeq" id="WP_274292113.1">
    <property type="nucleotide sequence ID" value="NZ_CP117989.1"/>
</dbReference>
<keyword evidence="3" id="KW-0347">Helicase</keyword>
<feature type="domain" description="UvrD-like helicase C-terminal" evidence="2">
    <location>
        <begin position="173"/>
        <end position="219"/>
    </location>
</feature>
<dbReference type="SUPFAM" id="SSF52540">
    <property type="entry name" value="P-loop containing nucleoside triphosphate hydrolases"/>
    <property type="match status" value="1"/>
</dbReference>
<keyword evidence="3" id="KW-0378">Hydrolase</keyword>
<name>A0AAQ2Y5A1_9VIBR</name>
<dbReference type="Pfam" id="PF13538">
    <property type="entry name" value="UvrD_C_2"/>
    <property type="match status" value="1"/>
</dbReference>
<dbReference type="CDD" id="cd18809">
    <property type="entry name" value="SF1_C_RecD"/>
    <property type="match status" value="1"/>
</dbReference>
<reference evidence="3" key="1">
    <citation type="submission" date="2023-02" db="EMBL/GenBank/DDBJ databases">
        <title>Isolation, identification, and genome analysis of Vibrio campbellii in the Penaeus vannamei larvae stage.</title>
        <authorList>
            <person name="Huang T."/>
            <person name="Zhang B."/>
        </authorList>
    </citation>
    <scope>NUCLEOTIDE SEQUENCE</scope>
    <source>
        <strain evidence="3">20220413_1</strain>
    </source>
</reference>
<evidence type="ECO:0000313" key="3">
    <source>
        <dbReference type="EMBL" id="WDG11831.1"/>
    </source>
</evidence>
<protein>
    <submittedName>
        <fullName evidence="3">ATP-dependent RecD-like DNA helicase</fullName>
    </submittedName>
</protein>
<dbReference type="EMBL" id="CP117989">
    <property type="protein sequence ID" value="WDG11831.1"/>
    <property type="molecule type" value="Genomic_DNA"/>
</dbReference>
<dbReference type="Gene3D" id="3.40.50.300">
    <property type="entry name" value="P-loop containing nucleotide triphosphate hydrolases"/>
    <property type="match status" value="2"/>
</dbReference>
<dbReference type="Gene3D" id="2.30.30.940">
    <property type="match status" value="1"/>
</dbReference>
<dbReference type="InterPro" id="IPR027417">
    <property type="entry name" value="P-loop_NTPase"/>
</dbReference>
<dbReference type="AlphaFoldDB" id="A0AAQ2Y5A1"/>
<dbReference type="InterPro" id="IPR027785">
    <property type="entry name" value="UvrD-like_helicase_C"/>
</dbReference>
<evidence type="ECO:0000259" key="2">
    <source>
        <dbReference type="Pfam" id="PF13538"/>
    </source>
</evidence>
<sequence>MADIVEAETVANTMLDIVKRQEGSTGIPDYSKLINQGVVPDQLSTGAIHFHETNKTDIAKVCCELYQESPESSRVMAPTKVLVSEINKLIQQAVNSSSDNLEFEINGDKFFLPLRLNDAVLFTQNHYDKSIQNGSLGTLTSVKPFGDKYGEVILDTGDKVEVTQSILDCMELGYVITFHKAQGSQFPRIIIALQKKRRIVDRAWLYTATTRAEIELHIVDNRDNLKQNTEAPSQSHKRNSYLKELLS</sequence>
<keyword evidence="3" id="KW-0067">ATP-binding</keyword>
<gene>
    <name evidence="3" type="ORF">PUN50_21485</name>
</gene>
<organism evidence="3 4">
    <name type="scientific">Vibrio campbellii</name>
    <dbReference type="NCBI Taxonomy" id="680"/>
    <lineage>
        <taxon>Bacteria</taxon>
        <taxon>Pseudomonadati</taxon>
        <taxon>Pseudomonadota</taxon>
        <taxon>Gammaproteobacteria</taxon>
        <taxon>Vibrionales</taxon>
        <taxon>Vibrionaceae</taxon>
        <taxon>Vibrio</taxon>
    </lineage>
</organism>
<dbReference type="GO" id="GO:0004386">
    <property type="term" value="F:helicase activity"/>
    <property type="evidence" value="ECO:0007669"/>
    <property type="project" value="UniProtKB-KW"/>
</dbReference>
<dbReference type="Proteomes" id="UP001219537">
    <property type="component" value="Chromosome 2"/>
</dbReference>
<keyword evidence="3" id="KW-0547">Nucleotide-binding</keyword>
<proteinExistence type="predicted"/>
<evidence type="ECO:0000256" key="1">
    <source>
        <dbReference type="SAM" id="MobiDB-lite"/>
    </source>
</evidence>
<accession>A0AAQ2Y5A1</accession>